<keyword evidence="4" id="KW-1185">Reference proteome</keyword>
<evidence type="ECO:0008006" key="5">
    <source>
        <dbReference type="Google" id="ProtNLM"/>
    </source>
</evidence>
<keyword evidence="1" id="KW-0175">Coiled coil</keyword>
<feature type="region of interest" description="Disordered" evidence="2">
    <location>
        <begin position="142"/>
        <end position="162"/>
    </location>
</feature>
<dbReference type="Proteomes" id="UP001569177">
    <property type="component" value="Unassembled WGS sequence"/>
</dbReference>
<reference evidence="3 4" key="1">
    <citation type="submission" date="2024-06" db="EMBL/GenBank/DDBJ databases">
        <authorList>
            <person name="Steensen K."/>
            <person name="Seneca J."/>
            <person name="Bartlau N."/>
            <person name="Yu A.X."/>
            <person name="Polz M.F."/>
        </authorList>
    </citation>
    <scope>NUCLEOTIDE SEQUENCE [LARGE SCALE GENOMIC DNA]</scope>
    <source>
        <strain evidence="3 4">5S240</strain>
    </source>
</reference>
<proteinExistence type="predicted"/>
<evidence type="ECO:0000313" key="3">
    <source>
        <dbReference type="EMBL" id="MEZ8090006.1"/>
    </source>
</evidence>
<dbReference type="EMBL" id="JBGOOJ010000005">
    <property type="protein sequence ID" value="MEZ8090006.1"/>
    <property type="molecule type" value="Genomic_DNA"/>
</dbReference>
<evidence type="ECO:0000256" key="1">
    <source>
        <dbReference type="SAM" id="Coils"/>
    </source>
</evidence>
<evidence type="ECO:0000313" key="4">
    <source>
        <dbReference type="Proteomes" id="UP001569177"/>
    </source>
</evidence>
<comment type="caution">
    <text evidence="3">The sequence shown here is derived from an EMBL/GenBank/DDBJ whole genome shotgun (WGS) entry which is preliminary data.</text>
</comment>
<feature type="coiled-coil region" evidence="1">
    <location>
        <begin position="77"/>
        <end position="118"/>
    </location>
</feature>
<dbReference type="RefSeq" id="WP_017056087.1">
    <property type="nucleotide sequence ID" value="NZ_JBGONX010000004.1"/>
</dbReference>
<sequence length="162" mass="18271">MARNKDASRKSLLDAISRIKEQTYTHKELRNKTVVKLNKSNVEKEAGLSAGALRHHPDIVKVIEGASSNNNHSADDVASLTEKVDKLEASNRELKAEGARYKKDADQAKKTLKEYQSEYHQTVTALFFKIPINEREEVIKSLDDSSLNGDVTNISEYRRKSD</sequence>
<name>A0ABV4LDQ7_9VIBR</name>
<organism evidence="3 4">
    <name type="scientific">Vibrio kanaloae</name>
    <dbReference type="NCBI Taxonomy" id="170673"/>
    <lineage>
        <taxon>Bacteria</taxon>
        <taxon>Pseudomonadati</taxon>
        <taxon>Pseudomonadota</taxon>
        <taxon>Gammaproteobacteria</taxon>
        <taxon>Vibrionales</taxon>
        <taxon>Vibrionaceae</taxon>
        <taxon>Vibrio</taxon>
    </lineage>
</organism>
<evidence type="ECO:0000256" key="2">
    <source>
        <dbReference type="SAM" id="MobiDB-lite"/>
    </source>
</evidence>
<feature type="compositionally biased region" description="Polar residues" evidence="2">
    <location>
        <begin position="144"/>
        <end position="155"/>
    </location>
</feature>
<accession>A0ABV4LDQ7</accession>
<protein>
    <recommendedName>
        <fullName evidence="5">Bacterioferritin comigratory protein</fullName>
    </recommendedName>
</protein>
<gene>
    <name evidence="3" type="ORF">ACED24_08085</name>
</gene>